<sequence length="76" mass="8807">MSREQQRQNVRQERESLIQELEAIYRRAFERLTVLDLGEGSLARLTQLLLHSREGAIKPLQEEIEAPLITHAPDQS</sequence>
<evidence type="ECO:0000313" key="1">
    <source>
        <dbReference type="EMBL" id="ABM76942.1"/>
    </source>
</evidence>
<gene>
    <name evidence="1" type="ordered locus">P9303_01871</name>
</gene>
<dbReference type="KEGG" id="pmf:P9303_01871"/>
<dbReference type="Proteomes" id="UP000002274">
    <property type="component" value="Chromosome"/>
</dbReference>
<dbReference type="BioCyc" id="PMAR59922:G1G80-181-MONOMER"/>
<dbReference type="RefSeq" id="WP_011824871.1">
    <property type="nucleotide sequence ID" value="NC_008820.1"/>
</dbReference>
<organism evidence="1 2">
    <name type="scientific">Prochlorococcus marinus (strain MIT 9303)</name>
    <dbReference type="NCBI Taxonomy" id="59922"/>
    <lineage>
        <taxon>Bacteria</taxon>
        <taxon>Bacillati</taxon>
        <taxon>Cyanobacteriota</taxon>
        <taxon>Cyanophyceae</taxon>
        <taxon>Synechococcales</taxon>
        <taxon>Prochlorococcaceae</taxon>
        <taxon>Prochlorococcus</taxon>
    </lineage>
</organism>
<dbReference type="NCBIfam" id="TIGR04374">
    <property type="entry name" value="small_w_EgtBD"/>
    <property type="match status" value="1"/>
</dbReference>
<name>A2C632_PROM3</name>
<dbReference type="EMBL" id="CP000554">
    <property type="protein sequence ID" value="ABM76942.1"/>
    <property type="molecule type" value="Genomic_DNA"/>
</dbReference>
<evidence type="ECO:0000313" key="2">
    <source>
        <dbReference type="Proteomes" id="UP000002274"/>
    </source>
</evidence>
<dbReference type="InterPro" id="IPR030810">
    <property type="entry name" value="Small_EgtBD"/>
</dbReference>
<dbReference type="AlphaFoldDB" id="A2C632"/>
<dbReference type="STRING" id="59922.P9303_01871"/>
<proteinExistence type="predicted"/>
<dbReference type="HOGENOM" id="CLU_196133_0_0_3"/>
<reference evidence="1 2" key="1">
    <citation type="journal article" date="2007" name="PLoS Genet.">
        <title>Patterns and implications of gene gain and loss in the evolution of Prochlorococcus.</title>
        <authorList>
            <person name="Kettler G.C."/>
            <person name="Martiny A.C."/>
            <person name="Huang K."/>
            <person name="Zucker J."/>
            <person name="Coleman M.L."/>
            <person name="Rodrigue S."/>
            <person name="Chen F."/>
            <person name="Lapidus A."/>
            <person name="Ferriera S."/>
            <person name="Johnson J."/>
            <person name="Steglich C."/>
            <person name="Church G.M."/>
            <person name="Richardson P."/>
            <person name="Chisholm S.W."/>
        </authorList>
    </citation>
    <scope>NUCLEOTIDE SEQUENCE [LARGE SCALE GENOMIC DNA]</scope>
    <source>
        <strain evidence="1 2">MIT 9303</strain>
    </source>
</reference>
<accession>A2C632</accession>
<protein>
    <submittedName>
        <fullName evidence="1">Uncharacterized protein</fullName>
    </submittedName>
</protein>